<feature type="domain" description="DNA-binding protein H-NS-like C-terminal" evidence="1">
    <location>
        <begin position="48"/>
        <end position="79"/>
    </location>
</feature>
<dbReference type="EMBL" id="CP062806">
    <property type="protein sequence ID" value="QOT82069.1"/>
    <property type="molecule type" value="Genomic_DNA"/>
</dbReference>
<reference evidence="2 3" key="1">
    <citation type="submission" date="2020-10" db="EMBL/GenBank/DDBJ databases">
        <title>Complete genome sequence of Cupriavidus basilensis CCUG 49340T.</title>
        <authorList>
            <person name="Salva-Serra F."/>
            <person name="Donoso R.A."/>
            <person name="Cho K.H."/>
            <person name="Yoo J.A."/>
            <person name="Lee K."/>
            <person name="Yoon S.-H."/>
            <person name="Perez-Pantoja D."/>
            <person name="Moore E.R.B."/>
        </authorList>
    </citation>
    <scope>NUCLEOTIDE SEQUENCE [LARGE SCALE GENOMIC DNA]</scope>
    <source>
        <strain evidence="3">CCUG 49340</strain>
        <plasmid evidence="2 3">pRK1-2</plasmid>
    </source>
</reference>
<dbReference type="RefSeq" id="WP_150992823.1">
    <property type="nucleotide sequence ID" value="NZ_CP062806.1"/>
</dbReference>
<sequence>MSIEIERAQAITWVRIQMAQHGLTLADLQAAGCFIETPPTPSPGAVRYRNAQGWDGRGAMPEWLQRAIHAGQTVEHFRVPVARGHGARREGVFRFEIRRLARHASNS</sequence>
<evidence type="ECO:0000313" key="2">
    <source>
        <dbReference type="EMBL" id="QOT82069.1"/>
    </source>
</evidence>
<dbReference type="InterPro" id="IPR027444">
    <property type="entry name" value="H-NS_C_dom"/>
</dbReference>
<proteinExistence type="predicted"/>
<protein>
    <submittedName>
        <fullName evidence="2">H-NS histone family protein</fullName>
    </submittedName>
</protein>
<organism evidence="2 3">
    <name type="scientific">Cupriavidus basilensis</name>
    <dbReference type="NCBI Taxonomy" id="68895"/>
    <lineage>
        <taxon>Bacteria</taxon>
        <taxon>Pseudomonadati</taxon>
        <taxon>Pseudomonadota</taxon>
        <taxon>Betaproteobacteria</taxon>
        <taxon>Burkholderiales</taxon>
        <taxon>Burkholderiaceae</taxon>
        <taxon>Cupriavidus</taxon>
    </lineage>
</organism>
<dbReference type="InterPro" id="IPR037150">
    <property type="entry name" value="H-NS_C_dom_sf"/>
</dbReference>
<geneLocation type="plasmid" evidence="2 3">
    <name>pRK1-2</name>
</geneLocation>
<dbReference type="SUPFAM" id="SSF81273">
    <property type="entry name" value="H-NS histone-like proteins"/>
    <property type="match status" value="1"/>
</dbReference>
<keyword evidence="2" id="KW-0614">Plasmid</keyword>
<gene>
    <name evidence="2" type="ORF">F7R26_037940</name>
</gene>
<dbReference type="Gene3D" id="4.10.430.10">
    <property type="entry name" value="Histone-like protein H-NS, C-terminal domain"/>
    <property type="match status" value="1"/>
</dbReference>
<evidence type="ECO:0000259" key="1">
    <source>
        <dbReference type="Pfam" id="PF00816"/>
    </source>
</evidence>
<name>A0A643FJZ0_9BURK</name>
<accession>A0A643FJZ0</accession>
<evidence type="ECO:0000313" key="3">
    <source>
        <dbReference type="Proteomes" id="UP000397656"/>
    </source>
</evidence>
<dbReference type="AlphaFoldDB" id="A0A643FJZ0"/>
<dbReference type="Pfam" id="PF00816">
    <property type="entry name" value="Histone_HNS"/>
    <property type="match status" value="1"/>
</dbReference>
<dbReference type="GeneID" id="98406756"/>
<dbReference type="Proteomes" id="UP000397656">
    <property type="component" value="Plasmid pRK1-2"/>
</dbReference>
<dbReference type="GO" id="GO:0003677">
    <property type="term" value="F:DNA binding"/>
    <property type="evidence" value="ECO:0007669"/>
    <property type="project" value="InterPro"/>
</dbReference>